<keyword evidence="1" id="KW-0472">Membrane</keyword>
<keyword evidence="3" id="KW-1185">Reference proteome</keyword>
<dbReference type="EMBL" id="FNRQ01000007">
    <property type="protein sequence ID" value="SEB16648.1"/>
    <property type="molecule type" value="Genomic_DNA"/>
</dbReference>
<evidence type="ECO:0000256" key="1">
    <source>
        <dbReference type="SAM" id="Phobius"/>
    </source>
</evidence>
<evidence type="ECO:0000313" key="2">
    <source>
        <dbReference type="EMBL" id="SEB16648.1"/>
    </source>
</evidence>
<dbReference type="Proteomes" id="UP000198638">
    <property type="component" value="Unassembled WGS sequence"/>
</dbReference>
<evidence type="ECO:0008006" key="4">
    <source>
        <dbReference type="Google" id="ProtNLM"/>
    </source>
</evidence>
<dbReference type="STRING" id="83784.SAMN05192564_107204"/>
<proteinExistence type="predicted"/>
<dbReference type="Pfam" id="PF14316">
    <property type="entry name" value="DUF4381"/>
    <property type="match status" value="1"/>
</dbReference>
<organism evidence="2 3">
    <name type="scientific">Paraburkholderia sartisoli</name>
    <dbReference type="NCBI Taxonomy" id="83784"/>
    <lineage>
        <taxon>Bacteria</taxon>
        <taxon>Pseudomonadati</taxon>
        <taxon>Pseudomonadota</taxon>
        <taxon>Betaproteobacteria</taxon>
        <taxon>Burkholderiales</taxon>
        <taxon>Burkholderiaceae</taxon>
        <taxon>Paraburkholderia</taxon>
    </lineage>
</organism>
<gene>
    <name evidence="2" type="ORF">SAMN05192564_107204</name>
</gene>
<accession>A0A1H4H6D2</accession>
<keyword evidence="1" id="KW-1133">Transmembrane helix</keyword>
<reference evidence="3" key="1">
    <citation type="submission" date="2016-10" db="EMBL/GenBank/DDBJ databases">
        <authorList>
            <person name="Varghese N."/>
            <person name="Submissions S."/>
        </authorList>
    </citation>
    <scope>NUCLEOTIDE SEQUENCE [LARGE SCALE GENOMIC DNA]</scope>
    <source>
        <strain evidence="3">LMG 24000</strain>
    </source>
</reference>
<name>A0A1H4H6D2_9BURK</name>
<evidence type="ECO:0000313" key="3">
    <source>
        <dbReference type="Proteomes" id="UP000198638"/>
    </source>
</evidence>
<feature type="transmembrane region" description="Helical" evidence="1">
    <location>
        <begin position="40"/>
        <end position="62"/>
    </location>
</feature>
<dbReference type="OrthoDB" id="5406089at2"/>
<dbReference type="RefSeq" id="WP_090536002.1">
    <property type="nucleotide sequence ID" value="NZ_FNRQ01000007.1"/>
</dbReference>
<dbReference type="AlphaFoldDB" id="A0A1H4H6D2"/>
<dbReference type="InterPro" id="IPR025489">
    <property type="entry name" value="DUF4381"/>
</dbReference>
<protein>
    <recommendedName>
        <fullName evidence="4">DUF4381 domain-containing protein</fullName>
    </recommendedName>
</protein>
<sequence length="179" mass="19087">MSAAADAALAAALAPANTSLALQPLKELSLPAPVSWAPQTAGWLIVALALLALAAWAAWIAWRRHQRERYRKIALAELDALAARLNDAPHRAAALAAIAPLIKRTALAAAPRERVAALTGDAWLAFLARTRGQFDARSGALLSLLSYAPPETLATVSQHDAEALVGHARDWIRDHHVEI</sequence>
<keyword evidence="1" id="KW-0812">Transmembrane</keyword>